<evidence type="ECO:0000256" key="1">
    <source>
        <dbReference type="ARBA" id="ARBA00004255"/>
    </source>
</evidence>
<dbReference type="Gene3D" id="1.10.3630.10">
    <property type="entry name" value="yeast vps74-n-term truncation variant domain like"/>
    <property type="match status" value="1"/>
</dbReference>
<dbReference type="RefSeq" id="WP_345467927.1">
    <property type="nucleotide sequence ID" value="NZ_BAABHF010000025.1"/>
</dbReference>
<evidence type="ECO:0000256" key="2">
    <source>
        <dbReference type="ARBA" id="ARBA00023034"/>
    </source>
</evidence>
<dbReference type="EMBL" id="BAABHF010000025">
    <property type="protein sequence ID" value="GAA4500967.1"/>
    <property type="molecule type" value="Genomic_DNA"/>
</dbReference>
<proteinExistence type="predicted"/>
<evidence type="ECO:0000256" key="4">
    <source>
        <dbReference type="ARBA" id="ARBA00023136"/>
    </source>
</evidence>
<evidence type="ECO:0000313" key="5">
    <source>
        <dbReference type="EMBL" id="GAA4500967.1"/>
    </source>
</evidence>
<keyword evidence="6" id="KW-1185">Reference proteome</keyword>
<reference evidence="6" key="1">
    <citation type="journal article" date="2019" name="Int. J. Syst. Evol. Microbiol.">
        <title>The Global Catalogue of Microorganisms (GCM) 10K type strain sequencing project: providing services to taxonomists for standard genome sequencing and annotation.</title>
        <authorList>
            <consortium name="The Broad Institute Genomics Platform"/>
            <consortium name="The Broad Institute Genome Sequencing Center for Infectious Disease"/>
            <person name="Wu L."/>
            <person name="Ma J."/>
        </authorList>
    </citation>
    <scope>NUCLEOTIDE SEQUENCE [LARGE SCALE GENOMIC DNA]</scope>
    <source>
        <strain evidence="6">JCM 17933</strain>
    </source>
</reference>
<dbReference type="Proteomes" id="UP001500503">
    <property type="component" value="Unassembled WGS sequence"/>
</dbReference>
<evidence type="ECO:0008006" key="7">
    <source>
        <dbReference type="Google" id="ProtNLM"/>
    </source>
</evidence>
<sequence length="222" mass="23582">MPETLAEELLLLAHDIRGKCRIAPNAMDCGVVGGLLSELALTGRVTVDRADGSVLVPVGDARTGGPGVVASGESPTGDAVLDELLDAIAATPRTPLAWVTRLRGTGLTERLLTRMVDGGQVEIDQHRNYGLFPETWYPVRDIVSLWEAHQRVVDAATASLAPDRRTLALGALSAAAGLAKVLLATSGDWKVLGSRIREKTADDWAAEAVRRALLPEHRNATV</sequence>
<keyword evidence="3" id="KW-0446">Lipid-binding</keyword>
<gene>
    <name evidence="5" type="ORF">GCM10023191_050200</name>
</gene>
<accession>A0ABP8QCL7</accession>
<protein>
    <recommendedName>
        <fullName evidence="7">GPP34 family phosphoprotein</fullName>
    </recommendedName>
</protein>
<comment type="caution">
    <text evidence="5">The sequence shown here is derived from an EMBL/GenBank/DDBJ whole genome shotgun (WGS) entry which is preliminary data.</text>
</comment>
<dbReference type="InterPro" id="IPR038261">
    <property type="entry name" value="GPP34-like_sf"/>
</dbReference>
<evidence type="ECO:0000256" key="3">
    <source>
        <dbReference type="ARBA" id="ARBA00023121"/>
    </source>
</evidence>
<dbReference type="Pfam" id="PF05719">
    <property type="entry name" value="GPP34"/>
    <property type="match status" value="1"/>
</dbReference>
<dbReference type="InterPro" id="IPR008628">
    <property type="entry name" value="GPP34-like"/>
</dbReference>
<keyword evidence="4" id="KW-0472">Membrane</keyword>
<comment type="subcellular location">
    <subcellularLocation>
        <location evidence="1">Golgi apparatus membrane</location>
        <topology evidence="1">Peripheral membrane protein</topology>
        <orientation evidence="1">Cytoplasmic side</orientation>
    </subcellularLocation>
</comment>
<organism evidence="5 6">
    <name type="scientific">Actinoallomurus oryzae</name>
    <dbReference type="NCBI Taxonomy" id="502180"/>
    <lineage>
        <taxon>Bacteria</taxon>
        <taxon>Bacillati</taxon>
        <taxon>Actinomycetota</taxon>
        <taxon>Actinomycetes</taxon>
        <taxon>Streptosporangiales</taxon>
        <taxon>Thermomonosporaceae</taxon>
        <taxon>Actinoallomurus</taxon>
    </lineage>
</organism>
<keyword evidence="2" id="KW-0333">Golgi apparatus</keyword>
<evidence type="ECO:0000313" key="6">
    <source>
        <dbReference type="Proteomes" id="UP001500503"/>
    </source>
</evidence>
<name>A0ABP8QCL7_9ACTN</name>